<name>A0ABZ0TYS8_9FIRM</name>
<gene>
    <name evidence="2" type="ORF">SOJ16_002088</name>
</gene>
<proteinExistence type="predicted"/>
<dbReference type="EMBL" id="CP139957">
    <property type="protein sequence ID" value="WPX08221.1"/>
    <property type="molecule type" value="Genomic_DNA"/>
</dbReference>
<accession>A0ABZ0TYS8</accession>
<evidence type="ECO:0000313" key="3">
    <source>
        <dbReference type="Proteomes" id="UP001322744"/>
    </source>
</evidence>
<organism evidence="2 3">
    <name type="scientific">Anaerocellum danielii</name>
    <dbReference type="NCBI Taxonomy" id="1387557"/>
    <lineage>
        <taxon>Bacteria</taxon>
        <taxon>Bacillati</taxon>
        <taxon>Bacillota</taxon>
        <taxon>Bacillota incertae sedis</taxon>
        <taxon>Caldicellulosiruptorales</taxon>
        <taxon>Caldicellulosiruptoraceae</taxon>
        <taxon>Anaerocellum</taxon>
    </lineage>
</organism>
<evidence type="ECO:0000313" key="2">
    <source>
        <dbReference type="EMBL" id="WPX08221.1"/>
    </source>
</evidence>
<evidence type="ECO:0000256" key="1">
    <source>
        <dbReference type="SAM" id="Phobius"/>
    </source>
</evidence>
<reference evidence="2 3" key="1">
    <citation type="submission" date="2023-12" db="EMBL/GenBank/DDBJ databases">
        <authorList>
            <person name="Manesh M.J.H."/>
            <person name="Bing R.G."/>
            <person name="Willard D.J."/>
            <person name="Kelly R.M."/>
        </authorList>
    </citation>
    <scope>NUCLEOTIDE SEQUENCE [LARGE SCALE GENOMIC DNA]</scope>
    <source>
        <strain evidence="2 3">DSM 8977</strain>
    </source>
</reference>
<dbReference type="Pfam" id="PF12666">
    <property type="entry name" value="PrgI"/>
    <property type="match status" value="1"/>
</dbReference>
<feature type="transmembrane region" description="Helical" evidence="1">
    <location>
        <begin position="21"/>
        <end position="41"/>
    </location>
</feature>
<dbReference type="InterPro" id="IPR024414">
    <property type="entry name" value="Uncharacterised_PrgI"/>
</dbReference>
<dbReference type="RefSeq" id="WP_045175510.1">
    <property type="nucleotide sequence ID" value="NZ_CP139957.1"/>
</dbReference>
<keyword evidence="1" id="KW-0812">Transmembrane</keyword>
<keyword evidence="3" id="KW-1185">Reference proteome</keyword>
<feature type="transmembrane region" description="Helical" evidence="1">
    <location>
        <begin position="47"/>
        <end position="67"/>
    </location>
</feature>
<dbReference type="Proteomes" id="UP001322744">
    <property type="component" value="Chromosome"/>
</dbReference>
<sequence length="97" mass="11509">MQRYRIPYEFKFEDKIVGGFLTWRQTLILVVPSLAMFSMLSNFHVPFAIALIVELLTIAVCSIFAFVKVNGDDFITFLKKYYDFMTRKRIILNREEE</sequence>
<protein>
    <submittedName>
        <fullName evidence="2">PrgI family protein</fullName>
    </submittedName>
</protein>
<keyword evidence="1" id="KW-0472">Membrane</keyword>
<keyword evidence="1" id="KW-1133">Transmembrane helix</keyword>